<evidence type="ECO:0000256" key="2">
    <source>
        <dbReference type="SAM" id="Phobius"/>
    </source>
</evidence>
<keyword evidence="2" id="KW-0472">Membrane</keyword>
<gene>
    <name evidence="3" type="ORF">MU0053_005172</name>
</gene>
<accession>A0ABM9M7P4</accession>
<organism evidence="3 4">
    <name type="scientific">[Mycobacterium] burgundiense</name>
    <dbReference type="NCBI Taxonomy" id="3064286"/>
    <lineage>
        <taxon>Bacteria</taxon>
        <taxon>Bacillati</taxon>
        <taxon>Actinomycetota</taxon>
        <taxon>Actinomycetes</taxon>
        <taxon>Mycobacteriales</taxon>
        <taxon>Mycobacteriaceae</taxon>
        <taxon>Mycolicibacterium</taxon>
    </lineage>
</organism>
<proteinExistence type="predicted"/>
<protein>
    <recommendedName>
        <fullName evidence="5">Alanine rich protein</fullName>
    </recommendedName>
</protein>
<evidence type="ECO:0000313" key="3">
    <source>
        <dbReference type="EMBL" id="CAJ1511255.1"/>
    </source>
</evidence>
<name>A0ABM9M7P4_9MYCO</name>
<reference evidence="3 4" key="1">
    <citation type="submission" date="2023-08" db="EMBL/GenBank/DDBJ databases">
        <authorList>
            <person name="Folkvardsen B D."/>
            <person name="Norman A."/>
        </authorList>
    </citation>
    <scope>NUCLEOTIDE SEQUENCE [LARGE SCALE GENOMIC DNA]</scope>
    <source>
        <strain evidence="3 4">Mu0053</strain>
    </source>
</reference>
<keyword evidence="2" id="KW-0812">Transmembrane</keyword>
<dbReference type="EMBL" id="OY726397">
    <property type="protein sequence ID" value="CAJ1511255.1"/>
    <property type="molecule type" value="Genomic_DNA"/>
</dbReference>
<feature type="region of interest" description="Disordered" evidence="1">
    <location>
        <begin position="1"/>
        <end position="36"/>
    </location>
</feature>
<dbReference type="Proteomes" id="UP001190465">
    <property type="component" value="Chromosome"/>
</dbReference>
<sequence>MPSTPPQQGDPRPHRVTGVGSGGAGHSARPAPRPARRTAALLGGAAALVAVGVGSAALLMSPGPVPSTPTSAQHITVTPTVPLSEPDIVALLHRPPDFGALTVPGRRASCLSGLGYPAATRALGARPIEVAGAPGILLVLPGGSATELTAVVVAPNCNAADTGLLAQTTVARPDPGDPP</sequence>
<feature type="transmembrane region" description="Helical" evidence="2">
    <location>
        <begin position="39"/>
        <end position="60"/>
    </location>
</feature>
<evidence type="ECO:0000313" key="4">
    <source>
        <dbReference type="Proteomes" id="UP001190465"/>
    </source>
</evidence>
<keyword evidence="4" id="KW-1185">Reference proteome</keyword>
<evidence type="ECO:0008006" key="5">
    <source>
        <dbReference type="Google" id="ProtNLM"/>
    </source>
</evidence>
<dbReference type="RefSeq" id="WP_308480387.1">
    <property type="nucleotide sequence ID" value="NZ_OY726397.1"/>
</dbReference>
<keyword evidence="2" id="KW-1133">Transmembrane helix</keyword>
<evidence type="ECO:0000256" key="1">
    <source>
        <dbReference type="SAM" id="MobiDB-lite"/>
    </source>
</evidence>